<evidence type="ECO:0000256" key="1">
    <source>
        <dbReference type="ARBA" id="ARBA00022723"/>
    </source>
</evidence>
<dbReference type="RefSeq" id="XP_018291568.1">
    <property type="nucleotide sequence ID" value="XM_018443890.1"/>
</dbReference>
<keyword evidence="1" id="KW-0479">Metal-binding</keyword>
<dbReference type="PANTHER" id="PTHR20922:SF13">
    <property type="entry name" value="DNL-TYPE ZINC FINGER PROTEIN"/>
    <property type="match status" value="1"/>
</dbReference>
<dbReference type="GO" id="GO:0008270">
    <property type="term" value="F:zinc ion binding"/>
    <property type="evidence" value="ECO:0007669"/>
    <property type="project" value="UniProtKB-KW"/>
</dbReference>
<reference evidence="7" key="1">
    <citation type="submission" date="2015-06" db="EMBL/GenBank/DDBJ databases">
        <title>Expansion of signal transduction pathways in fungi by whole-genome duplication.</title>
        <authorList>
            <consortium name="DOE Joint Genome Institute"/>
            <person name="Corrochano L.M."/>
            <person name="Kuo A."/>
            <person name="Marcet-Houben M."/>
            <person name="Polaino S."/>
            <person name="Salamov A."/>
            <person name="Villalobos J.M."/>
            <person name="Alvarez M.I."/>
            <person name="Avalos J."/>
            <person name="Benito E.P."/>
            <person name="Benoit I."/>
            <person name="Burger G."/>
            <person name="Camino L.P."/>
            <person name="Canovas D."/>
            <person name="Cerda-Olmedo E."/>
            <person name="Cheng J.-F."/>
            <person name="Dominguez A."/>
            <person name="Elias M."/>
            <person name="Eslava A.P."/>
            <person name="Glaser F."/>
            <person name="Grimwood J."/>
            <person name="Gutierrez G."/>
            <person name="Heitman J."/>
            <person name="Henrissat B."/>
            <person name="Iturriaga E.A."/>
            <person name="Lang B.F."/>
            <person name="Lavin J.L."/>
            <person name="Lee S."/>
            <person name="Li W."/>
            <person name="Lindquist E."/>
            <person name="Lopez-Garcia S."/>
            <person name="Luque E.M."/>
            <person name="Marcos A.T."/>
            <person name="Martin J."/>
            <person name="McCluskey K."/>
            <person name="Medina H.R."/>
            <person name="Miralles-Duran A."/>
            <person name="Miyazaki A."/>
            <person name="Munoz-Torres E."/>
            <person name="Oguiza J.A."/>
            <person name="Ohm R."/>
            <person name="Olmedo M."/>
            <person name="Orejas M."/>
            <person name="Ortiz-Castellanos L."/>
            <person name="Pisabarro A.G."/>
            <person name="Rodriguez-Romero J."/>
            <person name="Ruiz-Herrera J."/>
            <person name="Ruiz-Vazquez R."/>
            <person name="Sanz C."/>
            <person name="Schackwitz W."/>
            <person name="Schmutz J."/>
            <person name="Shahriari M."/>
            <person name="Shelest E."/>
            <person name="Silva-Franco F."/>
            <person name="Soanes D."/>
            <person name="Syed K."/>
            <person name="Tagua V.G."/>
            <person name="Talbot N.J."/>
            <person name="Thon M."/>
            <person name="De vries R.P."/>
            <person name="Wiebenga A."/>
            <person name="Yadav J.S."/>
            <person name="Braun E.L."/>
            <person name="Baker S."/>
            <person name="Garre V."/>
            <person name="Horwitz B."/>
            <person name="Torres-Martinez S."/>
            <person name="Idnurm A."/>
            <person name="Herrera-Estrella A."/>
            <person name="Gabaldon T."/>
            <person name="Grigoriev I.V."/>
        </authorList>
    </citation>
    <scope>NUCLEOTIDE SEQUENCE [LARGE SCALE GENOMIC DNA]</scope>
    <source>
        <strain evidence="7">NRRL 1555(-)</strain>
    </source>
</reference>
<evidence type="ECO:0000256" key="2">
    <source>
        <dbReference type="ARBA" id="ARBA00022771"/>
    </source>
</evidence>
<gene>
    <name evidence="6" type="ORF">PHYBLDRAFT_95282</name>
</gene>
<dbReference type="GeneID" id="29004795"/>
<dbReference type="OrthoDB" id="512667at2759"/>
<keyword evidence="3" id="KW-0862">Zinc</keyword>
<dbReference type="Proteomes" id="UP000077315">
    <property type="component" value="Unassembled WGS sequence"/>
</dbReference>
<dbReference type="STRING" id="763407.A0A162NEB9"/>
<dbReference type="InterPro" id="IPR024158">
    <property type="entry name" value="Mt_import_TIM15"/>
</dbReference>
<dbReference type="GO" id="GO:0051087">
    <property type="term" value="F:protein-folding chaperone binding"/>
    <property type="evidence" value="ECO:0007669"/>
    <property type="project" value="TreeGrafter"/>
</dbReference>
<evidence type="ECO:0000259" key="5">
    <source>
        <dbReference type="PROSITE" id="PS51501"/>
    </source>
</evidence>
<dbReference type="GO" id="GO:0005739">
    <property type="term" value="C:mitochondrion"/>
    <property type="evidence" value="ECO:0007669"/>
    <property type="project" value="TreeGrafter"/>
</dbReference>
<feature type="domain" description="DNL-type" evidence="5">
    <location>
        <begin position="1"/>
        <end position="73"/>
    </location>
</feature>
<evidence type="ECO:0000313" key="6">
    <source>
        <dbReference type="EMBL" id="OAD73528.1"/>
    </source>
</evidence>
<dbReference type="EMBL" id="KV440981">
    <property type="protein sequence ID" value="OAD73528.1"/>
    <property type="molecule type" value="Genomic_DNA"/>
</dbReference>
<dbReference type="PANTHER" id="PTHR20922">
    <property type="entry name" value="DNL-TYPE ZINC FINGER PROTEIN"/>
    <property type="match status" value="1"/>
</dbReference>
<sequence length="73" mass="8414">KDKIMIGFTCKVCDERSQHVMSKLSYTKGVVLIQCPKCENRHLIADNLGWFRDTKVNVEDLMKENGEEVSRVV</sequence>
<organism evidence="6 7">
    <name type="scientific">Phycomyces blakesleeanus (strain ATCC 8743b / DSM 1359 / FGSC 10004 / NBRC 33097 / NRRL 1555)</name>
    <dbReference type="NCBI Taxonomy" id="763407"/>
    <lineage>
        <taxon>Eukaryota</taxon>
        <taxon>Fungi</taxon>
        <taxon>Fungi incertae sedis</taxon>
        <taxon>Mucoromycota</taxon>
        <taxon>Mucoromycotina</taxon>
        <taxon>Mucoromycetes</taxon>
        <taxon>Mucorales</taxon>
        <taxon>Phycomycetaceae</taxon>
        <taxon>Phycomyces</taxon>
    </lineage>
</organism>
<protein>
    <recommendedName>
        <fullName evidence="5">DNL-type domain-containing protein</fullName>
    </recommendedName>
</protein>
<keyword evidence="7" id="KW-1185">Reference proteome</keyword>
<dbReference type="GO" id="GO:0050821">
    <property type="term" value="P:protein stabilization"/>
    <property type="evidence" value="ECO:0007669"/>
    <property type="project" value="TreeGrafter"/>
</dbReference>
<dbReference type="AlphaFoldDB" id="A0A162NEB9"/>
<feature type="non-terminal residue" evidence="6">
    <location>
        <position position="73"/>
    </location>
</feature>
<evidence type="ECO:0000313" key="7">
    <source>
        <dbReference type="Proteomes" id="UP000077315"/>
    </source>
</evidence>
<dbReference type="Pfam" id="PF05180">
    <property type="entry name" value="zf-DNL"/>
    <property type="match status" value="1"/>
</dbReference>
<feature type="non-terminal residue" evidence="6">
    <location>
        <position position="1"/>
    </location>
</feature>
<dbReference type="InParanoid" id="A0A162NEB9"/>
<keyword evidence="2 4" id="KW-0863">Zinc-finger</keyword>
<dbReference type="VEuPathDB" id="FungiDB:PHYBLDRAFT_95282"/>
<name>A0A162NEB9_PHYB8</name>
<dbReference type="InterPro" id="IPR007853">
    <property type="entry name" value="Znf_DNL-typ"/>
</dbReference>
<dbReference type="GO" id="GO:0030150">
    <property type="term" value="P:protein import into mitochondrial matrix"/>
    <property type="evidence" value="ECO:0007669"/>
    <property type="project" value="TreeGrafter"/>
</dbReference>
<proteinExistence type="predicted"/>
<evidence type="ECO:0000256" key="4">
    <source>
        <dbReference type="PROSITE-ProRule" id="PRU00834"/>
    </source>
</evidence>
<dbReference type="PROSITE" id="PS51501">
    <property type="entry name" value="ZF_DNL"/>
    <property type="match status" value="1"/>
</dbReference>
<evidence type="ECO:0000256" key="3">
    <source>
        <dbReference type="ARBA" id="ARBA00022833"/>
    </source>
</evidence>
<dbReference type="GO" id="GO:0006457">
    <property type="term" value="P:protein folding"/>
    <property type="evidence" value="ECO:0007669"/>
    <property type="project" value="TreeGrafter"/>
</dbReference>
<accession>A0A162NEB9</accession>